<dbReference type="AlphaFoldDB" id="A0A9W8A1W0"/>
<feature type="compositionally biased region" description="Low complexity" evidence="1">
    <location>
        <begin position="355"/>
        <end position="368"/>
    </location>
</feature>
<feature type="compositionally biased region" description="Low complexity" evidence="1">
    <location>
        <begin position="394"/>
        <end position="410"/>
    </location>
</feature>
<reference evidence="3" key="1">
    <citation type="submission" date="2022-07" db="EMBL/GenBank/DDBJ databases">
        <title>Phylogenomic reconstructions and comparative analyses of Kickxellomycotina fungi.</title>
        <authorList>
            <person name="Reynolds N.K."/>
            <person name="Stajich J.E."/>
            <person name="Barry K."/>
            <person name="Grigoriev I.V."/>
            <person name="Crous P."/>
            <person name="Smith M.E."/>
        </authorList>
    </citation>
    <scope>NUCLEOTIDE SEQUENCE</scope>
    <source>
        <strain evidence="3">NBRC 100468</strain>
    </source>
</reference>
<feature type="region of interest" description="Disordered" evidence="1">
    <location>
        <begin position="328"/>
        <end position="419"/>
    </location>
</feature>
<keyword evidence="4" id="KW-1185">Reference proteome</keyword>
<proteinExistence type="predicted"/>
<evidence type="ECO:0000313" key="3">
    <source>
        <dbReference type="EMBL" id="KAJ1915637.1"/>
    </source>
</evidence>
<gene>
    <name evidence="3" type="ORF">H4219_004207</name>
</gene>
<feature type="region of interest" description="Disordered" evidence="1">
    <location>
        <begin position="1"/>
        <end position="41"/>
    </location>
</feature>
<feature type="compositionally biased region" description="Low complexity" evidence="1">
    <location>
        <begin position="172"/>
        <end position="188"/>
    </location>
</feature>
<comment type="caution">
    <text evidence="3">The sequence shown here is derived from an EMBL/GenBank/DDBJ whole genome shotgun (WGS) entry which is preliminary data.</text>
</comment>
<accession>A0A9W8A1W0</accession>
<dbReference type="EMBL" id="JANBPU010000137">
    <property type="protein sequence ID" value="KAJ1915637.1"/>
    <property type="molecule type" value="Genomic_DNA"/>
</dbReference>
<feature type="compositionally biased region" description="Basic residues" evidence="1">
    <location>
        <begin position="369"/>
        <end position="385"/>
    </location>
</feature>
<feature type="compositionally biased region" description="Polar residues" evidence="1">
    <location>
        <begin position="100"/>
        <end position="118"/>
    </location>
</feature>
<evidence type="ECO:0000259" key="2">
    <source>
        <dbReference type="Pfam" id="PF15249"/>
    </source>
</evidence>
<feature type="compositionally biased region" description="Pro residues" evidence="1">
    <location>
        <begin position="247"/>
        <end position="256"/>
    </location>
</feature>
<dbReference type="InterPro" id="IPR015671">
    <property type="entry name" value="GSCR1_dom"/>
</dbReference>
<dbReference type="Pfam" id="PF15249">
    <property type="entry name" value="GLTSCR1"/>
    <property type="match status" value="1"/>
</dbReference>
<feature type="compositionally biased region" description="Polar residues" evidence="1">
    <location>
        <begin position="190"/>
        <end position="225"/>
    </location>
</feature>
<dbReference type="Proteomes" id="UP001150538">
    <property type="component" value="Unassembled WGS sequence"/>
</dbReference>
<feature type="compositionally biased region" description="Low complexity" evidence="1">
    <location>
        <begin position="236"/>
        <end position="246"/>
    </location>
</feature>
<feature type="region of interest" description="Disordered" evidence="1">
    <location>
        <begin position="169"/>
        <end position="256"/>
    </location>
</feature>
<feature type="compositionally biased region" description="Polar residues" evidence="1">
    <location>
        <begin position="330"/>
        <end position="354"/>
    </location>
</feature>
<name>A0A9W8A1W0_9FUNG</name>
<dbReference type="OrthoDB" id="2556847at2759"/>
<sequence>MENIEQHNGKTQAKITPKPPTTTSNGNGAAGHLRIRPRVLNQPQIVIPKKNIGNGTPASLPQLKSLVRPVINTPGTPNRGQPPKPKGGNAVTPRPRPGLSATSQSTGANSSSGPKTQITKMKVGSIEIEVVRTASQVIYRLPGNKSVNTLTPEQLKLVMDAINRMHAQRNQTANSTANSSSSTPARTAGVSGSNTPTGQQKVARSSRPTSIVSTPTPQRHSTNLHITPRPGNARIAPKSAAASTPPAASPAPSPGIAPPNAAALALLGSNPQALAQRLLSLQNAQNAQGGGQKPNIGAEKLLSLLTSKLKGQQQAGALLKPATTGIATPPSLSIQKSSPSMPGSGAQTPINMNHSQTVPTTPTSSTQQNKRRYVRSGKYSSKKKSRSDSPGPESAVSSKPPSPTKAAPPMALSPQTTGPVLTPNAPSTLFDTVQSPAAAFKTPQILPRPPSMSGPPSGVMSQMKTTPTRDLSLAAKKPGMTPIAPNPIAKSTKKLAKPRVDYSRNVIPFVHSYITKPSGQVLDFHANRLISRFQAVLKADHDVVSSPNIDTPFQNHTDMVQRLLPYHVYQYPESMLEPPPNFEQDCKESGQRLHESEALLIKKFNSMRLSADMATKIGDDDSKLTYHGSMEEFAIGEEAKTYSSTDLIDHIELEMLRVEVAQKQSDEAEDEWQSILQARFNKHMSTMAEPTGTAATSSTGPSSFLIGQLGSIYSNYHQL</sequence>
<protein>
    <recommendedName>
        <fullName evidence="2">GLTSCR protein conserved domain-containing protein</fullName>
    </recommendedName>
</protein>
<feature type="region of interest" description="Disordered" evidence="1">
    <location>
        <begin position="69"/>
        <end position="118"/>
    </location>
</feature>
<organism evidence="3 4">
    <name type="scientific">Mycoemilia scoparia</name>
    <dbReference type="NCBI Taxonomy" id="417184"/>
    <lineage>
        <taxon>Eukaryota</taxon>
        <taxon>Fungi</taxon>
        <taxon>Fungi incertae sedis</taxon>
        <taxon>Zoopagomycota</taxon>
        <taxon>Kickxellomycotina</taxon>
        <taxon>Kickxellomycetes</taxon>
        <taxon>Kickxellales</taxon>
        <taxon>Kickxellaceae</taxon>
        <taxon>Mycoemilia</taxon>
    </lineage>
</organism>
<evidence type="ECO:0000256" key="1">
    <source>
        <dbReference type="SAM" id="MobiDB-lite"/>
    </source>
</evidence>
<feature type="domain" description="GLTSCR protein conserved" evidence="2">
    <location>
        <begin position="540"/>
        <end position="611"/>
    </location>
</feature>
<feature type="region of interest" description="Disordered" evidence="1">
    <location>
        <begin position="443"/>
        <end position="464"/>
    </location>
</feature>
<evidence type="ECO:0000313" key="4">
    <source>
        <dbReference type="Proteomes" id="UP001150538"/>
    </source>
</evidence>